<evidence type="ECO:0000259" key="12">
    <source>
        <dbReference type="Pfam" id="PF02225"/>
    </source>
</evidence>
<dbReference type="Pfam" id="PF05922">
    <property type="entry name" value="Inhibitor_I9"/>
    <property type="match status" value="1"/>
</dbReference>
<dbReference type="CDD" id="cd02120">
    <property type="entry name" value="PA_subtilisin_like"/>
    <property type="match status" value="1"/>
</dbReference>
<dbReference type="OrthoDB" id="206201at2759"/>
<keyword evidence="3 9" id="KW-0645">Protease</keyword>
<dbReference type="Gene3D" id="3.40.50.200">
    <property type="entry name" value="Peptidase S8/S53 domain"/>
    <property type="match status" value="1"/>
</dbReference>
<evidence type="ECO:0000313" key="16">
    <source>
        <dbReference type="Proteomes" id="UP000236161"/>
    </source>
</evidence>
<feature type="domain" description="PA" evidence="12">
    <location>
        <begin position="419"/>
        <end position="508"/>
    </location>
</feature>
<evidence type="ECO:0000256" key="6">
    <source>
        <dbReference type="ARBA" id="ARBA00022825"/>
    </source>
</evidence>
<dbReference type="InterPro" id="IPR036852">
    <property type="entry name" value="Peptidase_S8/S53_dom_sf"/>
</dbReference>
<feature type="chain" id="PRO_5014119344" evidence="10">
    <location>
        <begin position="22"/>
        <end position="821"/>
    </location>
</feature>
<keyword evidence="7" id="KW-0325">Glycoprotein</keyword>
<dbReference type="InterPro" id="IPR023827">
    <property type="entry name" value="Peptidase_S8_Asp-AS"/>
</dbReference>
<name>A0A2I0BBT2_9ASPA</name>
<sequence length="821" mass="86551">MAKFFFFFFLCLCLLSWSITSITFTAAALSKKSIAELGEEEEDHINGRLKTYIIHVDSPKMVEKAEIFLEGLEKSMSKALTMISRSSSTTNNTNYYVVPRMIYSYKNILNGFAARLSEGQLSAIKANIPGFLHAIPDTIVPLATTHTPLFLGLLPAGGAASADMHGGGFSMIWNETVHFGRGVIVGVLDTGILPDHPSFSGDGMPSPPAKWKGRCDFNSSSSSISTCNNKIIGARTFLLGAEAKSSTTGEPRDTFGHGTHVASTAVGRFVGNASVLGNAAGTAVGMAPEAHLAVYKVCTERGCAGSDILAALDAAVEDGVDILSLSFGKADSKPFDQDPTAAGTLAAVEKGIFVCMAGGNDGPRESSISNEAPWMLTVGASTMDRTIRASVKLGNGAEYHGESLYQTSSQAAGASSQFLPLVYPGANGSSSAKFCSNNSSFVNVDVKGKIVVCDQGGGISRISKGEAVRAAGGAAFILASQEANAYTTLADAHVLLSSFVSFSDATKIKAYIASSSFPTAMIIPRGTLIGVGNIPAPTVAAFSSRGPSLQSKGILKPDIIGPGVNVLAGWPALGINDGDSNSPALMFNIISGTSMSTPHLSGIAALIKSAHPSWSPAMIRSALMTTAGNTNIAGQLIADEQLRWADLFSKGAGHVDPRRAINSPGLVYDIQPEDYIAYMCGLNYTDRQLAAVARRAVSCSSIKPIFDVELNYPSFSVEMGPSSTRKVSRTVTNVGQVQSTYKLEMVAPEGIEVDVSPVTLSFSRADQKLEYTVEFRRKSSTSTDNSAKKNKYAEGYLSWVSSDQLTIVRSAISITFIDTTQ</sequence>
<evidence type="ECO:0000256" key="8">
    <source>
        <dbReference type="PIRSR" id="PIRSR615500-1"/>
    </source>
</evidence>
<evidence type="ECO:0000259" key="11">
    <source>
        <dbReference type="Pfam" id="PF00082"/>
    </source>
</evidence>
<dbReference type="Pfam" id="PF17766">
    <property type="entry name" value="fn3_6"/>
    <property type="match status" value="1"/>
</dbReference>
<dbReference type="Pfam" id="PF00082">
    <property type="entry name" value="Peptidase_S8"/>
    <property type="match status" value="1"/>
</dbReference>
<evidence type="ECO:0000259" key="14">
    <source>
        <dbReference type="Pfam" id="PF17766"/>
    </source>
</evidence>
<dbReference type="SUPFAM" id="SSF52743">
    <property type="entry name" value="Subtilisin-like"/>
    <property type="match status" value="1"/>
</dbReference>
<dbReference type="AlphaFoldDB" id="A0A2I0BBT2"/>
<dbReference type="Gene3D" id="2.60.40.2310">
    <property type="match status" value="1"/>
</dbReference>
<keyword evidence="16" id="KW-1185">Reference proteome</keyword>
<dbReference type="InterPro" id="IPR015500">
    <property type="entry name" value="Peptidase_S8_subtilisin-rel"/>
</dbReference>
<dbReference type="PROSITE" id="PS51892">
    <property type="entry name" value="SUBTILASE"/>
    <property type="match status" value="1"/>
</dbReference>
<dbReference type="PROSITE" id="PS00136">
    <property type="entry name" value="SUBTILASE_ASP"/>
    <property type="match status" value="1"/>
</dbReference>
<dbReference type="GO" id="GO:0005576">
    <property type="term" value="C:extracellular region"/>
    <property type="evidence" value="ECO:0007669"/>
    <property type="project" value="UniProtKB-SubCell"/>
</dbReference>
<evidence type="ECO:0000256" key="2">
    <source>
        <dbReference type="ARBA" id="ARBA00011073"/>
    </source>
</evidence>
<protein>
    <submittedName>
        <fullName evidence="15">Subtilisin-like protease SDD1</fullName>
    </submittedName>
</protein>
<dbReference type="GO" id="GO:0004252">
    <property type="term" value="F:serine-type endopeptidase activity"/>
    <property type="evidence" value="ECO:0007669"/>
    <property type="project" value="UniProtKB-UniRule"/>
</dbReference>
<dbReference type="CDD" id="cd04852">
    <property type="entry name" value="Peptidases_S8_3"/>
    <property type="match status" value="1"/>
</dbReference>
<evidence type="ECO:0000256" key="4">
    <source>
        <dbReference type="ARBA" id="ARBA00022729"/>
    </source>
</evidence>
<dbReference type="PRINTS" id="PR00723">
    <property type="entry name" value="SUBTILISIN"/>
</dbReference>
<dbReference type="InterPro" id="IPR045051">
    <property type="entry name" value="SBT"/>
</dbReference>
<dbReference type="FunFam" id="3.40.50.200:FF:000006">
    <property type="entry name" value="Subtilisin-like protease SBT1.5"/>
    <property type="match status" value="1"/>
</dbReference>
<dbReference type="InterPro" id="IPR037045">
    <property type="entry name" value="S8pro/Inhibitor_I9_sf"/>
</dbReference>
<organism evidence="15 16">
    <name type="scientific">Apostasia shenzhenica</name>
    <dbReference type="NCBI Taxonomy" id="1088818"/>
    <lineage>
        <taxon>Eukaryota</taxon>
        <taxon>Viridiplantae</taxon>
        <taxon>Streptophyta</taxon>
        <taxon>Embryophyta</taxon>
        <taxon>Tracheophyta</taxon>
        <taxon>Spermatophyta</taxon>
        <taxon>Magnoliopsida</taxon>
        <taxon>Liliopsida</taxon>
        <taxon>Asparagales</taxon>
        <taxon>Orchidaceae</taxon>
        <taxon>Apostasioideae</taxon>
        <taxon>Apostasia</taxon>
    </lineage>
</organism>
<evidence type="ECO:0000256" key="3">
    <source>
        <dbReference type="ARBA" id="ARBA00022670"/>
    </source>
</evidence>
<comment type="subcellular location">
    <subcellularLocation>
        <location evidence="1">Secreted</location>
    </subcellularLocation>
</comment>
<feature type="active site" description="Charge relay system" evidence="8 9">
    <location>
        <position position="594"/>
    </location>
</feature>
<dbReference type="InterPro" id="IPR034197">
    <property type="entry name" value="Peptidases_S8_3"/>
</dbReference>
<comment type="similarity">
    <text evidence="2 9">Belongs to the peptidase S8 family.</text>
</comment>
<feature type="domain" description="Inhibitor I9" evidence="13">
    <location>
        <begin position="51"/>
        <end position="142"/>
    </location>
</feature>
<evidence type="ECO:0000256" key="1">
    <source>
        <dbReference type="ARBA" id="ARBA00004613"/>
    </source>
</evidence>
<dbReference type="FunFam" id="3.50.30.30:FF:000005">
    <property type="entry name" value="subtilisin-like protease SBT1.5"/>
    <property type="match status" value="1"/>
</dbReference>
<gene>
    <name evidence="15" type="primary">SDD1</name>
    <name evidence="15" type="ORF">AXF42_Ash005585</name>
</gene>
<feature type="domain" description="Peptidase S8/S53" evidence="11">
    <location>
        <begin position="180"/>
        <end position="630"/>
    </location>
</feature>
<dbReference type="Pfam" id="PF02225">
    <property type="entry name" value="PA"/>
    <property type="match status" value="1"/>
</dbReference>
<evidence type="ECO:0000313" key="15">
    <source>
        <dbReference type="EMBL" id="PKA65253.1"/>
    </source>
</evidence>
<feature type="active site" description="Charge relay system" evidence="8 9">
    <location>
        <position position="189"/>
    </location>
</feature>
<dbReference type="PANTHER" id="PTHR10795">
    <property type="entry name" value="PROPROTEIN CONVERTASE SUBTILISIN/KEXIN"/>
    <property type="match status" value="1"/>
</dbReference>
<dbReference type="InterPro" id="IPR041469">
    <property type="entry name" value="Subtilisin-like_FN3"/>
</dbReference>
<evidence type="ECO:0000256" key="9">
    <source>
        <dbReference type="PROSITE-ProRule" id="PRU01240"/>
    </source>
</evidence>
<proteinExistence type="inferred from homology"/>
<evidence type="ECO:0000256" key="5">
    <source>
        <dbReference type="ARBA" id="ARBA00022801"/>
    </source>
</evidence>
<dbReference type="InterPro" id="IPR000209">
    <property type="entry name" value="Peptidase_S8/S53_dom"/>
</dbReference>
<dbReference type="InterPro" id="IPR010259">
    <property type="entry name" value="S8pro/Inhibitor_I9"/>
</dbReference>
<evidence type="ECO:0000259" key="13">
    <source>
        <dbReference type="Pfam" id="PF05922"/>
    </source>
</evidence>
<feature type="domain" description="Subtilisin-like protease fibronectin type-III" evidence="14">
    <location>
        <begin position="709"/>
        <end position="814"/>
    </location>
</feature>
<keyword evidence="4 10" id="KW-0732">Signal</keyword>
<dbReference type="PROSITE" id="PS00137">
    <property type="entry name" value="SUBTILASE_HIS"/>
    <property type="match status" value="1"/>
</dbReference>
<dbReference type="Gene3D" id="3.30.70.80">
    <property type="entry name" value="Peptidase S8 propeptide/proteinase inhibitor I9"/>
    <property type="match status" value="1"/>
</dbReference>
<keyword evidence="6 9" id="KW-0720">Serine protease</keyword>
<dbReference type="Gene3D" id="3.50.30.30">
    <property type="match status" value="1"/>
</dbReference>
<evidence type="ECO:0000256" key="7">
    <source>
        <dbReference type="ARBA" id="ARBA00023180"/>
    </source>
</evidence>
<dbReference type="GO" id="GO:0006508">
    <property type="term" value="P:proteolysis"/>
    <property type="evidence" value="ECO:0007669"/>
    <property type="project" value="UniProtKB-KW"/>
</dbReference>
<reference evidence="15 16" key="1">
    <citation type="journal article" date="2017" name="Nature">
        <title>The Apostasia genome and the evolution of orchids.</title>
        <authorList>
            <person name="Zhang G.Q."/>
            <person name="Liu K.W."/>
            <person name="Li Z."/>
            <person name="Lohaus R."/>
            <person name="Hsiao Y.Y."/>
            <person name="Niu S.C."/>
            <person name="Wang J.Y."/>
            <person name="Lin Y.C."/>
            <person name="Xu Q."/>
            <person name="Chen L.J."/>
            <person name="Yoshida K."/>
            <person name="Fujiwara S."/>
            <person name="Wang Z.W."/>
            <person name="Zhang Y.Q."/>
            <person name="Mitsuda N."/>
            <person name="Wang M."/>
            <person name="Liu G.H."/>
            <person name="Pecoraro L."/>
            <person name="Huang H.X."/>
            <person name="Xiao X.J."/>
            <person name="Lin M."/>
            <person name="Wu X.Y."/>
            <person name="Wu W.L."/>
            <person name="Chen Y.Y."/>
            <person name="Chang S.B."/>
            <person name="Sakamoto S."/>
            <person name="Ohme-Takagi M."/>
            <person name="Yagi M."/>
            <person name="Zeng S.J."/>
            <person name="Shen C.Y."/>
            <person name="Yeh C.M."/>
            <person name="Luo Y.B."/>
            <person name="Tsai W.C."/>
            <person name="Van de Peer Y."/>
            <person name="Liu Z.J."/>
        </authorList>
    </citation>
    <scope>NUCLEOTIDE SEQUENCE [LARGE SCALE GENOMIC DNA]</scope>
    <source>
        <strain evidence="16">cv. Shenzhen</strain>
        <tissue evidence="15">Stem</tissue>
    </source>
</reference>
<dbReference type="Proteomes" id="UP000236161">
    <property type="component" value="Unassembled WGS sequence"/>
</dbReference>
<dbReference type="EMBL" id="KZ451895">
    <property type="protein sequence ID" value="PKA65253.1"/>
    <property type="molecule type" value="Genomic_DNA"/>
</dbReference>
<feature type="active site" description="Charge relay system" evidence="8 9">
    <location>
        <position position="257"/>
    </location>
</feature>
<dbReference type="InterPro" id="IPR003137">
    <property type="entry name" value="PA_domain"/>
</dbReference>
<dbReference type="InterPro" id="IPR022398">
    <property type="entry name" value="Peptidase_S8_His-AS"/>
</dbReference>
<keyword evidence="5 9" id="KW-0378">Hydrolase</keyword>
<evidence type="ECO:0000256" key="10">
    <source>
        <dbReference type="SAM" id="SignalP"/>
    </source>
</evidence>
<dbReference type="STRING" id="1088818.A0A2I0BBT2"/>
<feature type="signal peptide" evidence="10">
    <location>
        <begin position="1"/>
        <end position="21"/>
    </location>
</feature>
<accession>A0A2I0BBT2</accession>